<dbReference type="EMBL" id="CP144754">
    <property type="protein sequence ID" value="WVZ97457.1"/>
    <property type="molecule type" value="Genomic_DNA"/>
</dbReference>
<gene>
    <name evidence="1" type="ORF">U9M48_042995</name>
</gene>
<protein>
    <submittedName>
        <fullName evidence="1">Uncharacterized protein</fullName>
    </submittedName>
</protein>
<sequence>MDMTSKLEELELLTLREYITPKALDLKFQESNKKPESGSYELKPGIIRIAAADPFSGEDDENPYKHLEKFKQVYKLRKQVFNFEQRQDEDIDEAWEILDGLLTQGPLLGVTPAVHIHTFYYGLTPEVFEKVNITAGGSLLSRTWREAQKILSDICLACKFNRERKDDGVKKLKGHMAPTYAVFEDQPPIKKTTVSYASNEEDYGSFVPQEETKSDYRSLASAKPLTEFEKMSWMPVEFGDTLKCAGPLLIEDLVEEEELFPPEVPLRKSDDSQDTGEVLQKLFQEKELDSDFVSEVKQVIGIKPESSLTEEVIIQLPAEESSTGISCSINKEVFNNIHCAMEAQASTMSYE</sequence>
<organism evidence="1 2">
    <name type="scientific">Paspalum notatum var. saurae</name>
    <dbReference type="NCBI Taxonomy" id="547442"/>
    <lineage>
        <taxon>Eukaryota</taxon>
        <taxon>Viridiplantae</taxon>
        <taxon>Streptophyta</taxon>
        <taxon>Embryophyta</taxon>
        <taxon>Tracheophyta</taxon>
        <taxon>Spermatophyta</taxon>
        <taxon>Magnoliopsida</taxon>
        <taxon>Liliopsida</taxon>
        <taxon>Poales</taxon>
        <taxon>Poaceae</taxon>
        <taxon>PACMAD clade</taxon>
        <taxon>Panicoideae</taxon>
        <taxon>Andropogonodae</taxon>
        <taxon>Paspaleae</taxon>
        <taxon>Paspalinae</taxon>
        <taxon>Paspalum</taxon>
    </lineage>
</organism>
<feature type="non-terminal residue" evidence="1">
    <location>
        <position position="351"/>
    </location>
</feature>
<keyword evidence="2" id="KW-1185">Reference proteome</keyword>
<evidence type="ECO:0000313" key="2">
    <source>
        <dbReference type="Proteomes" id="UP001341281"/>
    </source>
</evidence>
<dbReference type="Proteomes" id="UP001341281">
    <property type="component" value="Chromosome 10"/>
</dbReference>
<accession>A0AAQ3UWH3</accession>
<name>A0AAQ3UWH3_PASNO</name>
<proteinExistence type="predicted"/>
<dbReference type="AlphaFoldDB" id="A0AAQ3UWH3"/>
<reference evidence="1 2" key="1">
    <citation type="submission" date="2024-02" db="EMBL/GenBank/DDBJ databases">
        <title>High-quality chromosome-scale genome assembly of Pensacola bahiagrass (Paspalum notatum Flugge var. saurae).</title>
        <authorList>
            <person name="Vega J.M."/>
            <person name="Podio M."/>
            <person name="Orjuela J."/>
            <person name="Siena L.A."/>
            <person name="Pessino S.C."/>
            <person name="Combes M.C."/>
            <person name="Mariac C."/>
            <person name="Albertini E."/>
            <person name="Pupilli F."/>
            <person name="Ortiz J.P.A."/>
            <person name="Leblanc O."/>
        </authorList>
    </citation>
    <scope>NUCLEOTIDE SEQUENCE [LARGE SCALE GENOMIC DNA]</scope>
    <source>
        <strain evidence="1">R1</strain>
        <tissue evidence="1">Leaf</tissue>
    </source>
</reference>
<evidence type="ECO:0000313" key="1">
    <source>
        <dbReference type="EMBL" id="WVZ97457.1"/>
    </source>
</evidence>